<feature type="binding site" evidence="9">
    <location>
        <position position="174"/>
    </location>
    <ligand>
        <name>substrate</name>
    </ligand>
</feature>
<dbReference type="Pfam" id="PF17959">
    <property type="entry name" value="EF-hand_14"/>
    <property type="match status" value="1"/>
</dbReference>
<evidence type="ECO:0000313" key="13">
    <source>
        <dbReference type="EMBL" id="TDD81988.1"/>
    </source>
</evidence>
<keyword evidence="5 9" id="KW-0378">Hydrolase</keyword>
<evidence type="ECO:0000256" key="10">
    <source>
        <dbReference type="PROSITE-ProRule" id="PRU00023"/>
    </source>
</evidence>
<feature type="region of interest" description="Disordered" evidence="11">
    <location>
        <begin position="499"/>
        <end position="543"/>
    </location>
</feature>
<dbReference type="InterPro" id="IPR015868">
    <property type="entry name" value="Glutaminase"/>
</dbReference>
<evidence type="ECO:0000256" key="9">
    <source>
        <dbReference type="HAMAP-Rule" id="MF_00313"/>
    </source>
</evidence>
<feature type="binding site" evidence="9">
    <location>
        <position position="268"/>
    </location>
    <ligand>
        <name>substrate</name>
    </ligand>
</feature>
<sequence length="543" mass="58654">MDQAGQGKGRTPRSRNTQRTPGDDPYESDYLALFAAFDDDASGTLERDELLSHLAEVGILPDDPRVQPLLEAAGDVPDQGASLDYAGFRSLIEPISALISRVAGGRLAVPDFGGLAADIDRIYADLQSETGGKVADYIPQLAQVDPDQFAISVCTVDGQRHTVGDADEPFCLQSISKAIGYCLALEEHGVDKVHQHVGREPSGVAFNALTLNPRGRPHNPMINAGAIMCCSLIRPGGLLADRFDHVMRTWERLTGRRPGYANATYLSERATADRNFALAYFMRENGAFPRDTDIVETLEFYFQCCSIEITAQMLAVAAATLANGGVNPLTRERVFSEVTVQHCLSLMVSCGMYDYSGEFAFTVGLPAKSGVAGDLMVVVPQLLGVSVWSPRLDELGNTVRGIEVCNRLVELYQVHPHATSADAARKDLRKRRGADTAELVTALCWAAGQGDLGEVRRLAATGVDLSAANYDLRTALHLAASEGRTDVVEYLLAHGADPGRVDRRQATPLDDAERDGHGDVADLLRAATKRRPPVKGQKGKGRR</sequence>
<dbReference type="Pfam" id="PF04960">
    <property type="entry name" value="Glutaminase"/>
    <property type="match status" value="1"/>
</dbReference>
<dbReference type="PROSITE" id="PS50222">
    <property type="entry name" value="EF_HAND_2"/>
    <property type="match status" value="1"/>
</dbReference>
<proteinExistence type="inferred from homology"/>
<evidence type="ECO:0000256" key="2">
    <source>
        <dbReference type="ARBA" id="ARBA00011881"/>
    </source>
</evidence>
<dbReference type="InterPro" id="IPR018247">
    <property type="entry name" value="EF_Hand_1_Ca_BS"/>
</dbReference>
<dbReference type="PROSITE" id="PS50088">
    <property type="entry name" value="ANK_REPEAT"/>
    <property type="match status" value="1"/>
</dbReference>
<evidence type="ECO:0000256" key="5">
    <source>
        <dbReference type="ARBA" id="ARBA00022801"/>
    </source>
</evidence>
<dbReference type="EC" id="3.5.1.2" evidence="3 9"/>
<dbReference type="GO" id="GO:0004359">
    <property type="term" value="F:glutaminase activity"/>
    <property type="evidence" value="ECO:0007669"/>
    <property type="project" value="UniProtKB-UniRule"/>
</dbReference>
<dbReference type="InterPro" id="IPR036770">
    <property type="entry name" value="Ankyrin_rpt-contain_sf"/>
</dbReference>
<evidence type="ECO:0000256" key="7">
    <source>
        <dbReference type="ARBA" id="ARBA00049534"/>
    </source>
</evidence>
<dbReference type="PROSITE" id="PS50297">
    <property type="entry name" value="ANK_REP_REGION"/>
    <property type="match status" value="1"/>
</dbReference>
<keyword evidence="14" id="KW-1185">Reference proteome</keyword>
<organism evidence="13 14">
    <name type="scientific">Actinomadura rubrisoli</name>
    <dbReference type="NCBI Taxonomy" id="2530368"/>
    <lineage>
        <taxon>Bacteria</taxon>
        <taxon>Bacillati</taxon>
        <taxon>Actinomycetota</taxon>
        <taxon>Actinomycetes</taxon>
        <taxon>Streptosporangiales</taxon>
        <taxon>Thermomonosporaceae</taxon>
        <taxon>Actinomadura</taxon>
    </lineage>
</organism>
<dbReference type="AlphaFoldDB" id="A0A4R5B6Q8"/>
<dbReference type="PROSITE" id="PS00018">
    <property type="entry name" value="EF_HAND_1"/>
    <property type="match status" value="1"/>
</dbReference>
<comment type="catalytic activity">
    <reaction evidence="7 9">
        <text>L-glutamine + H2O = L-glutamate + NH4(+)</text>
        <dbReference type="Rhea" id="RHEA:15889"/>
        <dbReference type="ChEBI" id="CHEBI:15377"/>
        <dbReference type="ChEBI" id="CHEBI:28938"/>
        <dbReference type="ChEBI" id="CHEBI:29985"/>
        <dbReference type="ChEBI" id="CHEBI:58359"/>
        <dbReference type="EC" id="3.5.1.2"/>
    </reaction>
</comment>
<feature type="compositionally biased region" description="Basic residues" evidence="11">
    <location>
        <begin position="527"/>
        <end position="543"/>
    </location>
</feature>
<evidence type="ECO:0000259" key="12">
    <source>
        <dbReference type="PROSITE" id="PS50222"/>
    </source>
</evidence>
<dbReference type="FunFam" id="3.40.710.10:FF:000005">
    <property type="entry name" value="Glutaminase"/>
    <property type="match status" value="1"/>
</dbReference>
<dbReference type="SMART" id="SM00248">
    <property type="entry name" value="ANK"/>
    <property type="match status" value="2"/>
</dbReference>
<keyword evidence="6 10" id="KW-0040">ANK repeat</keyword>
<feature type="binding site" evidence="9">
    <location>
        <position position="353"/>
    </location>
    <ligand>
        <name>substrate</name>
    </ligand>
</feature>
<dbReference type="InterPro" id="IPR002048">
    <property type="entry name" value="EF_hand_dom"/>
</dbReference>
<evidence type="ECO:0000256" key="3">
    <source>
        <dbReference type="ARBA" id="ARBA00012918"/>
    </source>
</evidence>
<keyword evidence="9" id="KW-0007">Acetylation</keyword>
<dbReference type="InterPro" id="IPR011992">
    <property type="entry name" value="EF-hand-dom_pair"/>
</dbReference>
<dbReference type="HAMAP" id="MF_00313">
    <property type="entry name" value="Glutaminase"/>
    <property type="match status" value="1"/>
</dbReference>
<dbReference type="GO" id="GO:0006537">
    <property type="term" value="P:glutamate biosynthetic process"/>
    <property type="evidence" value="ECO:0007669"/>
    <property type="project" value="TreeGrafter"/>
</dbReference>
<dbReference type="PANTHER" id="PTHR12544">
    <property type="entry name" value="GLUTAMINASE"/>
    <property type="match status" value="1"/>
</dbReference>
<dbReference type="NCBIfam" id="TIGR03814">
    <property type="entry name" value="Gln_ase"/>
    <property type="match status" value="1"/>
</dbReference>
<dbReference type="RefSeq" id="WP_131896698.1">
    <property type="nucleotide sequence ID" value="NZ_SMKU01000130.1"/>
</dbReference>
<dbReference type="SUPFAM" id="SSF56601">
    <property type="entry name" value="beta-lactamase/transpeptidase-like"/>
    <property type="match status" value="1"/>
</dbReference>
<dbReference type="Proteomes" id="UP000294513">
    <property type="component" value="Unassembled WGS sequence"/>
</dbReference>
<feature type="binding site" evidence="9">
    <location>
        <position position="275"/>
    </location>
    <ligand>
        <name>substrate</name>
    </ligand>
</feature>
<dbReference type="InterPro" id="IPR002110">
    <property type="entry name" value="Ankyrin_rpt"/>
</dbReference>
<evidence type="ECO:0000256" key="8">
    <source>
        <dbReference type="ARBA" id="ARBA00070405"/>
    </source>
</evidence>
<dbReference type="Pfam" id="PF12796">
    <property type="entry name" value="Ank_2"/>
    <property type="match status" value="1"/>
</dbReference>
<dbReference type="EMBL" id="SMKU01000130">
    <property type="protein sequence ID" value="TDD81988.1"/>
    <property type="molecule type" value="Genomic_DNA"/>
</dbReference>
<feature type="domain" description="EF-hand" evidence="12">
    <location>
        <begin position="25"/>
        <end position="60"/>
    </location>
</feature>
<dbReference type="OrthoDB" id="9788822at2"/>
<protein>
    <recommendedName>
        <fullName evidence="8 9">Glutaminase</fullName>
        <ecNumber evidence="3 9">3.5.1.2</ecNumber>
    </recommendedName>
</protein>
<name>A0A4R5B6Q8_9ACTN</name>
<gene>
    <name evidence="9 13" type="primary">glsA</name>
    <name evidence="13" type="ORF">E1298_23405</name>
</gene>
<dbReference type="GO" id="GO:0005509">
    <property type="term" value="F:calcium ion binding"/>
    <property type="evidence" value="ECO:0007669"/>
    <property type="project" value="InterPro"/>
</dbReference>
<evidence type="ECO:0000256" key="11">
    <source>
        <dbReference type="SAM" id="MobiDB-lite"/>
    </source>
</evidence>
<dbReference type="InterPro" id="IPR012338">
    <property type="entry name" value="Beta-lactam/transpept-like"/>
</dbReference>
<dbReference type="Gene3D" id="3.40.710.10">
    <property type="entry name" value="DD-peptidase/beta-lactamase superfamily"/>
    <property type="match status" value="1"/>
</dbReference>
<evidence type="ECO:0000256" key="1">
    <source>
        <dbReference type="ARBA" id="ARBA00011076"/>
    </source>
</evidence>
<reference evidence="13 14" key="1">
    <citation type="submission" date="2019-03" db="EMBL/GenBank/DDBJ databases">
        <title>Draft genome sequences of novel Actinobacteria.</title>
        <authorList>
            <person name="Sahin N."/>
            <person name="Ay H."/>
            <person name="Saygin H."/>
        </authorList>
    </citation>
    <scope>NUCLEOTIDE SEQUENCE [LARGE SCALE GENOMIC DNA]</scope>
    <source>
        <strain evidence="13 14">H3C3</strain>
    </source>
</reference>
<dbReference type="InterPro" id="IPR041541">
    <property type="entry name" value="Glutaminase_EF-hand"/>
</dbReference>
<feature type="binding site" evidence="9">
    <location>
        <position position="301"/>
    </location>
    <ligand>
        <name>substrate</name>
    </ligand>
</feature>
<evidence type="ECO:0000256" key="4">
    <source>
        <dbReference type="ARBA" id="ARBA00022737"/>
    </source>
</evidence>
<dbReference type="Gene3D" id="1.25.40.20">
    <property type="entry name" value="Ankyrin repeat-containing domain"/>
    <property type="match status" value="1"/>
</dbReference>
<evidence type="ECO:0000256" key="6">
    <source>
        <dbReference type="ARBA" id="ARBA00023043"/>
    </source>
</evidence>
<feature type="repeat" description="ANK" evidence="10">
    <location>
        <begin position="471"/>
        <end position="503"/>
    </location>
</feature>
<comment type="subunit">
    <text evidence="2 9">Homotetramer.</text>
</comment>
<dbReference type="PANTHER" id="PTHR12544:SF29">
    <property type="entry name" value="GLUTAMINASE"/>
    <property type="match status" value="1"/>
</dbReference>
<comment type="similarity">
    <text evidence="1 9">Belongs to the glutaminase family.</text>
</comment>
<evidence type="ECO:0000313" key="14">
    <source>
        <dbReference type="Proteomes" id="UP000294513"/>
    </source>
</evidence>
<feature type="binding site" evidence="9">
    <location>
        <position position="223"/>
    </location>
    <ligand>
        <name>substrate</name>
    </ligand>
</feature>
<dbReference type="SUPFAM" id="SSF47473">
    <property type="entry name" value="EF-hand"/>
    <property type="match status" value="1"/>
</dbReference>
<comment type="caution">
    <text evidence="13">The sequence shown here is derived from an EMBL/GenBank/DDBJ whole genome shotgun (WGS) entry which is preliminary data.</text>
</comment>
<keyword evidence="4" id="KW-0677">Repeat</keyword>
<dbReference type="GO" id="GO:0006543">
    <property type="term" value="P:L-glutamine catabolic process"/>
    <property type="evidence" value="ECO:0007669"/>
    <property type="project" value="TreeGrafter"/>
</dbReference>
<feature type="binding site" evidence="9">
    <location>
        <position position="371"/>
    </location>
    <ligand>
        <name>substrate</name>
    </ligand>
</feature>
<feature type="region of interest" description="Disordered" evidence="11">
    <location>
        <begin position="1"/>
        <end position="27"/>
    </location>
</feature>
<dbReference type="SUPFAM" id="SSF48403">
    <property type="entry name" value="Ankyrin repeat"/>
    <property type="match status" value="1"/>
</dbReference>
<accession>A0A4R5B6Q8</accession>